<protein>
    <recommendedName>
        <fullName evidence="4">CCHC-type domain-containing protein</fullName>
    </recommendedName>
</protein>
<sequence>MTGVTASSCAKRERRRERREEERDHRARQNELQRVARERRDSLKAQLGSLDDEATRLLVTKWLLRFIDRSAAIPGITSQDKFMVLGECLKGKHVVAYDQYVRSAENIPQEGDPVDEAEAWYESAVRNILKDVRGRSGVNETYARHVRTERLGCPTYMRDKVDLREKLAAFDDDLEVAQMHGGELGETEKVDKLLNLFPEEAKQFVTQTLLQRYRQGQTVAEMMGLEPEHVAMERFYTLAAAKKCLGDLEYSLNVVPEEEDPKAARKGATITTDDLADGLAKKLSVQLLDTARISSVRADEQQPGTRGRPRAPRSLDEAFERQRKGDADTGKKKREKKGRDGSDEGDSAEELKERLARLEEALTKLAATLAQAVSSRSDCRPARHAVTEDERASQAAEPELWEEGVGVMISSMTAEGVPPAKAAQLALRFNGGYNRSHGGQQGRRDADGKIFCYGCQQWTDHIRANCPNPIMTKSGVRMERRCINCGKESVWFAQCDSEFCKACKAGKIPLRFGGAAGPTTTTPPSHDTAAPSAAAPPKPASQGNC</sequence>
<dbReference type="EMBL" id="CDMY01000526">
    <property type="protein sequence ID" value="CEM20382.1"/>
    <property type="molecule type" value="Genomic_DNA"/>
</dbReference>
<evidence type="ECO:0000256" key="1">
    <source>
        <dbReference type="SAM" id="MobiDB-lite"/>
    </source>
</evidence>
<feature type="compositionally biased region" description="Basic and acidic residues" evidence="1">
    <location>
        <begin position="313"/>
        <end position="330"/>
    </location>
</feature>
<dbReference type="VEuPathDB" id="CryptoDB:Vbra_1400"/>
<proteinExistence type="predicted"/>
<evidence type="ECO:0000313" key="2">
    <source>
        <dbReference type="EMBL" id="CEM20382.1"/>
    </source>
</evidence>
<dbReference type="Proteomes" id="UP000041254">
    <property type="component" value="Unassembled WGS sequence"/>
</dbReference>
<feature type="compositionally biased region" description="Low complexity" evidence="1">
    <location>
        <begin position="517"/>
        <end position="533"/>
    </location>
</feature>
<feature type="region of interest" description="Disordered" evidence="1">
    <location>
        <begin position="1"/>
        <end position="32"/>
    </location>
</feature>
<evidence type="ECO:0000313" key="3">
    <source>
        <dbReference type="Proteomes" id="UP000041254"/>
    </source>
</evidence>
<accession>A0A0G4FY67</accession>
<reference evidence="2 3" key="1">
    <citation type="submission" date="2014-11" db="EMBL/GenBank/DDBJ databases">
        <authorList>
            <person name="Zhu J."/>
            <person name="Qi W."/>
            <person name="Song R."/>
        </authorList>
    </citation>
    <scope>NUCLEOTIDE SEQUENCE [LARGE SCALE GENOMIC DNA]</scope>
</reference>
<feature type="compositionally biased region" description="Basic and acidic residues" evidence="1">
    <location>
        <begin position="18"/>
        <end position="32"/>
    </location>
</feature>
<evidence type="ECO:0008006" key="4">
    <source>
        <dbReference type="Google" id="ProtNLM"/>
    </source>
</evidence>
<organism evidence="2 3">
    <name type="scientific">Vitrella brassicaformis (strain CCMP3155)</name>
    <dbReference type="NCBI Taxonomy" id="1169540"/>
    <lineage>
        <taxon>Eukaryota</taxon>
        <taxon>Sar</taxon>
        <taxon>Alveolata</taxon>
        <taxon>Colpodellida</taxon>
        <taxon>Vitrellaceae</taxon>
        <taxon>Vitrella</taxon>
    </lineage>
</organism>
<dbReference type="AlphaFoldDB" id="A0A0G4FY67"/>
<gene>
    <name evidence="2" type="ORF">Vbra_1400</name>
</gene>
<name>A0A0G4FY67_VITBC</name>
<feature type="region of interest" description="Disordered" evidence="1">
    <location>
        <begin position="295"/>
        <end position="351"/>
    </location>
</feature>
<feature type="region of interest" description="Disordered" evidence="1">
    <location>
        <begin position="514"/>
        <end position="545"/>
    </location>
</feature>
<keyword evidence="3" id="KW-1185">Reference proteome</keyword>
<dbReference type="InParanoid" id="A0A0G4FY67"/>